<feature type="transmembrane region" description="Helical" evidence="1">
    <location>
        <begin position="7"/>
        <end position="28"/>
    </location>
</feature>
<keyword evidence="1" id="KW-0472">Membrane</keyword>
<proteinExistence type="predicted"/>
<comment type="caution">
    <text evidence="2">The sequence shown here is derived from an EMBL/GenBank/DDBJ whole genome shotgun (WGS) entry which is preliminary data.</text>
</comment>
<protein>
    <submittedName>
        <fullName evidence="2">Uncharacterized protein</fullName>
    </submittedName>
</protein>
<keyword evidence="1" id="KW-1133">Transmembrane helix</keyword>
<dbReference type="EMBL" id="VSSQ01000440">
    <property type="protein sequence ID" value="MPL94756.1"/>
    <property type="molecule type" value="Genomic_DNA"/>
</dbReference>
<evidence type="ECO:0000256" key="1">
    <source>
        <dbReference type="SAM" id="Phobius"/>
    </source>
</evidence>
<keyword evidence="1" id="KW-0812">Transmembrane</keyword>
<sequence length="183" mass="20554">MSILVNLIMCLMILAIVGAIVIVIYAWMKPTDNTSVLTDERTALKLVSLTEKEAIFTTEMLLNNSGVEAAAITDVFARPYLPQEQYNQATVYSNVETVDRRRNDNYFEALILQAKSNRALIVTLRFVANDGYSIKEAMKNMVDMDVAIYYNGMARKAIYIRKNFFTVMGTEISALVGGSKDVR</sequence>
<organism evidence="2">
    <name type="scientific">bioreactor metagenome</name>
    <dbReference type="NCBI Taxonomy" id="1076179"/>
    <lineage>
        <taxon>unclassified sequences</taxon>
        <taxon>metagenomes</taxon>
        <taxon>ecological metagenomes</taxon>
    </lineage>
</organism>
<evidence type="ECO:0000313" key="2">
    <source>
        <dbReference type="EMBL" id="MPL94756.1"/>
    </source>
</evidence>
<name>A0A644VTU1_9ZZZZ</name>
<gene>
    <name evidence="2" type="ORF">SDC9_40912</name>
</gene>
<accession>A0A644VTU1</accession>
<dbReference type="AlphaFoldDB" id="A0A644VTU1"/>
<reference evidence="2" key="1">
    <citation type="submission" date="2019-08" db="EMBL/GenBank/DDBJ databases">
        <authorList>
            <person name="Kucharzyk K."/>
            <person name="Murdoch R.W."/>
            <person name="Higgins S."/>
            <person name="Loffler F."/>
        </authorList>
    </citation>
    <scope>NUCLEOTIDE SEQUENCE</scope>
</reference>